<feature type="region of interest" description="Disordered" evidence="1">
    <location>
        <begin position="115"/>
        <end position="139"/>
    </location>
</feature>
<gene>
    <name evidence="2" type="ORF">Slati_3822800</name>
</gene>
<dbReference type="InterPro" id="IPR044977">
    <property type="entry name" value="RLT1-3"/>
</dbReference>
<reference evidence="2" key="1">
    <citation type="submission" date="2020-06" db="EMBL/GenBank/DDBJ databases">
        <authorList>
            <person name="Li T."/>
            <person name="Hu X."/>
            <person name="Zhang T."/>
            <person name="Song X."/>
            <person name="Zhang H."/>
            <person name="Dai N."/>
            <person name="Sheng W."/>
            <person name="Hou X."/>
            <person name="Wei L."/>
        </authorList>
    </citation>
    <scope>NUCLEOTIDE SEQUENCE</scope>
    <source>
        <strain evidence="2">KEN1</strain>
        <tissue evidence="2">Leaf</tissue>
    </source>
</reference>
<dbReference type="GO" id="GO:0003677">
    <property type="term" value="F:DNA binding"/>
    <property type="evidence" value="ECO:0007669"/>
    <property type="project" value="UniProtKB-KW"/>
</dbReference>
<comment type="caution">
    <text evidence="2">The sequence shown here is derived from an EMBL/GenBank/DDBJ whole genome shotgun (WGS) entry which is preliminary data.</text>
</comment>
<organism evidence="2">
    <name type="scientific">Sesamum latifolium</name>
    <dbReference type="NCBI Taxonomy" id="2727402"/>
    <lineage>
        <taxon>Eukaryota</taxon>
        <taxon>Viridiplantae</taxon>
        <taxon>Streptophyta</taxon>
        <taxon>Embryophyta</taxon>
        <taxon>Tracheophyta</taxon>
        <taxon>Spermatophyta</taxon>
        <taxon>Magnoliopsida</taxon>
        <taxon>eudicotyledons</taxon>
        <taxon>Gunneridae</taxon>
        <taxon>Pentapetalae</taxon>
        <taxon>asterids</taxon>
        <taxon>lamiids</taxon>
        <taxon>Lamiales</taxon>
        <taxon>Pedaliaceae</taxon>
        <taxon>Sesamum</taxon>
    </lineage>
</organism>
<protein>
    <submittedName>
        <fullName evidence="2">Homeobox-DDT domain protein RLT1</fullName>
    </submittedName>
</protein>
<reference evidence="2" key="2">
    <citation type="journal article" date="2024" name="Plant">
        <title>Genomic evolution and insights into agronomic trait innovations of Sesamum species.</title>
        <authorList>
            <person name="Miao H."/>
            <person name="Wang L."/>
            <person name="Qu L."/>
            <person name="Liu H."/>
            <person name="Sun Y."/>
            <person name="Le M."/>
            <person name="Wang Q."/>
            <person name="Wei S."/>
            <person name="Zheng Y."/>
            <person name="Lin W."/>
            <person name="Duan Y."/>
            <person name="Cao H."/>
            <person name="Xiong S."/>
            <person name="Wang X."/>
            <person name="Wei L."/>
            <person name="Li C."/>
            <person name="Ma Q."/>
            <person name="Ju M."/>
            <person name="Zhao R."/>
            <person name="Li G."/>
            <person name="Mu C."/>
            <person name="Tian Q."/>
            <person name="Mei H."/>
            <person name="Zhang T."/>
            <person name="Gao T."/>
            <person name="Zhang H."/>
        </authorList>
    </citation>
    <scope>NUCLEOTIDE SEQUENCE</scope>
    <source>
        <strain evidence="2">KEN1</strain>
    </source>
</reference>
<dbReference type="AlphaFoldDB" id="A0AAW2TK94"/>
<evidence type="ECO:0000313" key="2">
    <source>
        <dbReference type="EMBL" id="KAL0405089.1"/>
    </source>
</evidence>
<evidence type="ECO:0000256" key="1">
    <source>
        <dbReference type="SAM" id="MobiDB-lite"/>
    </source>
</evidence>
<accession>A0AAW2TK94</accession>
<keyword evidence="2" id="KW-0371">Homeobox</keyword>
<name>A0AAW2TK94_9LAMI</name>
<proteinExistence type="predicted"/>
<dbReference type="PANTHER" id="PTHR36968">
    <property type="entry name" value="HOMEOBOX-DDT DOMAIN PROTEIN RLT2"/>
    <property type="match status" value="1"/>
</dbReference>
<dbReference type="PANTHER" id="PTHR36968:SF5">
    <property type="entry name" value="HOMEOBOX-DDT DOMAIN PROTEIN RLT2"/>
    <property type="match status" value="1"/>
</dbReference>
<dbReference type="GO" id="GO:0006357">
    <property type="term" value="P:regulation of transcription by RNA polymerase II"/>
    <property type="evidence" value="ECO:0007669"/>
    <property type="project" value="InterPro"/>
</dbReference>
<sequence length="372" mass="43429">MRSNEQVSSGYTLQSQMPSLLPQQGRQGHHLSPASGEVGIASRVTPLLNVNTDAHYLVQPLNGLSNHIVTPDRRIIYDEERLERKRKSEEARIAKEVEAHEKRIKKELEKQDILREKKEEQMRKEMERQDRERRKEEERLLREKQREEERYQREQRREMERREKFLQKEYIRAEKMRLKEEMRREKEAAKLKAANDRAAARRIAKESTEMIEDERLELMELAALTRGLSSILALDAETLQNIDMFKDKLPEFPPKSANLKRPFRLQPWTDSEENVGCLLMDPRLLGEIHIALLRSIIKDIEDVARTATTGLVANQNPAVMPGGGHPEIVEGRHLTPLTWPEVLRQFALSAGFGPKLKKRSMELPHFHDEHEA</sequence>
<dbReference type="EMBL" id="JACGWN010000014">
    <property type="protein sequence ID" value="KAL0405089.1"/>
    <property type="molecule type" value="Genomic_DNA"/>
</dbReference>
<keyword evidence="2" id="KW-0238">DNA-binding</keyword>